<proteinExistence type="predicted"/>
<gene>
    <name evidence="1" type="ORF">HMPREF1313_2218</name>
</gene>
<evidence type="ECO:0000313" key="2">
    <source>
        <dbReference type="Proteomes" id="UP000006410"/>
    </source>
</evidence>
<dbReference type="Proteomes" id="UP000006410">
    <property type="component" value="Unassembled WGS sequence"/>
</dbReference>
<evidence type="ECO:0000313" key="1">
    <source>
        <dbReference type="EMBL" id="EIJ24009.1"/>
    </source>
</evidence>
<dbReference type="EMBL" id="AJTF01000119">
    <property type="protein sequence ID" value="EIJ24009.1"/>
    <property type="molecule type" value="Genomic_DNA"/>
</dbReference>
<dbReference type="AlphaFoldDB" id="A0AA87IE78"/>
<accession>A0AA87IE78</accession>
<sequence>MGWLATKVETNALGNDVASGSGVSPLGSDCDAVFFDDPDHVGPVDPVRAAVSA</sequence>
<name>A0AA87IE78_BIFLL</name>
<protein>
    <submittedName>
        <fullName evidence="1">Uncharacterized protein</fullName>
    </submittedName>
</protein>
<organism evidence="1 2">
    <name type="scientific">Bifidobacterium longum subsp. longum 1-6B</name>
    <dbReference type="NCBI Taxonomy" id="1161744"/>
    <lineage>
        <taxon>Bacteria</taxon>
        <taxon>Bacillati</taxon>
        <taxon>Actinomycetota</taxon>
        <taxon>Actinomycetes</taxon>
        <taxon>Bifidobacteriales</taxon>
        <taxon>Bifidobacteriaceae</taxon>
        <taxon>Bifidobacterium</taxon>
    </lineage>
</organism>
<reference evidence="1 2" key="1">
    <citation type="journal article" date="2013" name="Genome Announc.">
        <title>Draft Genome Sequences of Two Pairs of Human Intestinal Bifidobacterium longum subsp. longum Strains, 44B and 1-6B and 35B and 2-2B, Consecutively Isolated from Two Children after a 5-Year Time Period.</title>
        <authorList>
            <person name="Shkoporov A.N."/>
            <person name="Efimov B.A."/>
            <person name="Khokhlova E.V."/>
            <person name="Chaplin A.V."/>
            <person name="Kafarskaya L.I."/>
            <person name="Durkin A.S."/>
            <person name="McCorrison J."/>
            <person name="Torralba M."/>
            <person name="Gillis M."/>
            <person name="Sutton G."/>
            <person name="Weibel D.B."/>
            <person name="Nelson K.E."/>
            <person name="Smeianov V.V."/>
        </authorList>
    </citation>
    <scope>NUCLEOTIDE SEQUENCE [LARGE SCALE GENOMIC DNA]</scope>
    <source>
        <strain evidence="1 2">1-6B</strain>
    </source>
</reference>
<comment type="caution">
    <text evidence="1">The sequence shown here is derived from an EMBL/GenBank/DDBJ whole genome shotgun (WGS) entry which is preliminary data.</text>
</comment>
<dbReference type="RefSeq" id="WP_007055955.1">
    <property type="nucleotide sequence ID" value="NZ_AJTF01000119.1"/>
</dbReference>